<dbReference type="Pfam" id="PF01695">
    <property type="entry name" value="IstB_IS21"/>
    <property type="match status" value="1"/>
</dbReference>
<dbReference type="RefSeq" id="WP_091117774.1">
    <property type="nucleotide sequence ID" value="NZ_BKAF01000062.1"/>
</dbReference>
<dbReference type="SMART" id="SM00382">
    <property type="entry name" value="AAA"/>
    <property type="match status" value="1"/>
</dbReference>
<evidence type="ECO:0000256" key="2">
    <source>
        <dbReference type="ARBA" id="ARBA00022741"/>
    </source>
</evidence>
<dbReference type="SUPFAM" id="SSF52540">
    <property type="entry name" value="P-loop containing nucleoside triphosphate hydrolases"/>
    <property type="match status" value="1"/>
</dbReference>
<dbReference type="AlphaFoldDB" id="A0A1I3RSZ3"/>
<dbReference type="CDD" id="cd00009">
    <property type="entry name" value="AAA"/>
    <property type="match status" value="1"/>
</dbReference>
<organism evidence="5 6">
    <name type="scientific">Nocardioides psychrotolerans</name>
    <dbReference type="NCBI Taxonomy" id="1005945"/>
    <lineage>
        <taxon>Bacteria</taxon>
        <taxon>Bacillati</taxon>
        <taxon>Actinomycetota</taxon>
        <taxon>Actinomycetes</taxon>
        <taxon>Propionibacteriales</taxon>
        <taxon>Nocardioidaceae</taxon>
        <taxon>Nocardioides</taxon>
    </lineage>
</organism>
<dbReference type="Gene3D" id="3.40.50.300">
    <property type="entry name" value="P-loop containing nucleotide triphosphate hydrolases"/>
    <property type="match status" value="1"/>
</dbReference>
<feature type="domain" description="AAA+ ATPase" evidence="4">
    <location>
        <begin position="119"/>
        <end position="250"/>
    </location>
</feature>
<dbReference type="InterPro" id="IPR028350">
    <property type="entry name" value="DNAC/IstB-like"/>
</dbReference>
<evidence type="ECO:0000256" key="3">
    <source>
        <dbReference type="ARBA" id="ARBA00022840"/>
    </source>
</evidence>
<dbReference type="InterPro" id="IPR047661">
    <property type="entry name" value="IstB"/>
</dbReference>
<accession>A0A1I3RSZ3</accession>
<dbReference type="NCBIfam" id="NF038214">
    <property type="entry name" value="IS21_help_AAA"/>
    <property type="match status" value="1"/>
</dbReference>
<dbReference type="PIRSF" id="PIRSF003073">
    <property type="entry name" value="DNAC_TnpB_IstB"/>
    <property type="match status" value="1"/>
</dbReference>
<dbReference type="PANTHER" id="PTHR30050:SF4">
    <property type="entry name" value="ATP-BINDING PROTEIN RV3427C IN INSERTION SEQUENCE-RELATED"/>
    <property type="match status" value="1"/>
</dbReference>
<name>A0A1I3RSZ3_9ACTN</name>
<dbReference type="PANTHER" id="PTHR30050">
    <property type="entry name" value="CHROMOSOMAL REPLICATION INITIATOR PROTEIN DNAA"/>
    <property type="match status" value="1"/>
</dbReference>
<reference evidence="5 6" key="1">
    <citation type="submission" date="2016-10" db="EMBL/GenBank/DDBJ databases">
        <authorList>
            <person name="de Groot N.N."/>
        </authorList>
    </citation>
    <scope>NUCLEOTIDE SEQUENCE [LARGE SCALE GENOMIC DNA]</scope>
    <source>
        <strain evidence="5 6">CGMCC 1.11156</strain>
    </source>
</reference>
<keyword evidence="3" id="KW-0067">ATP-binding</keyword>
<dbReference type="OrthoDB" id="9773429at2"/>
<evidence type="ECO:0000256" key="1">
    <source>
        <dbReference type="ARBA" id="ARBA00008059"/>
    </source>
</evidence>
<sequence>MTTPTRTGTKAIAPVLGVPAAPPLPEDVEALLRRLRLPHIRRHAPEVVATAKAQRWEPVEVLRALLGEEAIGRERSALATRRAGAGFPTGKTFESWAPEASSIPAPTQQALRTLEWVTRRENLVVCGPSGTGKTFLLEALGQQAVEAGLKVAWFTLEDLGVLLRRHRADDTVTKAIARVLRADLVVVDDIGLLPVAQDAAEGLYRLVDAAYEKRSVAISSNLHPAAFDELMPKTLATATVDRLLHHAHVCQTTGESVRLTQALAGQGVSPLS</sequence>
<dbReference type="GO" id="GO:0005524">
    <property type="term" value="F:ATP binding"/>
    <property type="evidence" value="ECO:0007669"/>
    <property type="project" value="UniProtKB-KW"/>
</dbReference>
<dbReference type="InterPro" id="IPR003593">
    <property type="entry name" value="AAA+_ATPase"/>
</dbReference>
<evidence type="ECO:0000313" key="6">
    <source>
        <dbReference type="Proteomes" id="UP000198649"/>
    </source>
</evidence>
<dbReference type="InterPro" id="IPR002611">
    <property type="entry name" value="IstB_ATP-bd"/>
</dbReference>
<proteinExistence type="inferred from homology"/>
<keyword evidence="6" id="KW-1185">Reference proteome</keyword>
<dbReference type="GO" id="GO:0006260">
    <property type="term" value="P:DNA replication"/>
    <property type="evidence" value="ECO:0007669"/>
    <property type="project" value="TreeGrafter"/>
</dbReference>
<keyword evidence="2" id="KW-0547">Nucleotide-binding</keyword>
<gene>
    <name evidence="5" type="ORF">SAMN05216561_1392</name>
</gene>
<dbReference type="EMBL" id="FOQG01000039">
    <property type="protein sequence ID" value="SFJ49724.1"/>
    <property type="molecule type" value="Genomic_DNA"/>
</dbReference>
<dbReference type="InterPro" id="IPR027417">
    <property type="entry name" value="P-loop_NTPase"/>
</dbReference>
<comment type="similarity">
    <text evidence="1">Belongs to the IS21/IS1162 putative ATP-binding protein family.</text>
</comment>
<dbReference type="Proteomes" id="UP000198649">
    <property type="component" value="Unassembled WGS sequence"/>
</dbReference>
<evidence type="ECO:0000259" key="4">
    <source>
        <dbReference type="SMART" id="SM00382"/>
    </source>
</evidence>
<evidence type="ECO:0000313" key="5">
    <source>
        <dbReference type="EMBL" id="SFJ49724.1"/>
    </source>
</evidence>
<protein>
    <submittedName>
        <fullName evidence="5">DNA replication protein DnaC</fullName>
    </submittedName>
</protein>
<dbReference type="STRING" id="1005945.SAMN05216561_1392"/>